<dbReference type="PANTHER" id="PTHR46890:SF50">
    <property type="entry name" value="RNA-DIRECTED DNA POLYMERASE, EUKARYOTA, REVERSE TRANSCRIPTASE ZINC-BINDING DOMAIN PROTEIN-RELATED"/>
    <property type="match status" value="1"/>
</dbReference>
<evidence type="ECO:0000259" key="2">
    <source>
        <dbReference type="Pfam" id="PF07727"/>
    </source>
</evidence>
<dbReference type="Pfam" id="PF00078">
    <property type="entry name" value="RVT_1"/>
    <property type="match status" value="1"/>
</dbReference>
<feature type="domain" description="Reverse transcriptase" evidence="1">
    <location>
        <begin position="114"/>
        <end position="245"/>
    </location>
</feature>
<gene>
    <name evidence="3" type="ORF">CK203_025476</name>
</gene>
<dbReference type="Pfam" id="PF07727">
    <property type="entry name" value="RVT_2"/>
    <property type="match status" value="1"/>
</dbReference>
<protein>
    <recommendedName>
        <fullName evidence="5">Reverse transcriptase domain-containing protein</fullName>
    </recommendedName>
</protein>
<dbReference type="InterPro" id="IPR043502">
    <property type="entry name" value="DNA/RNA_pol_sf"/>
</dbReference>
<dbReference type="AlphaFoldDB" id="A0A438IZT2"/>
<dbReference type="SUPFAM" id="SSF56672">
    <property type="entry name" value="DNA/RNA polymerases"/>
    <property type="match status" value="2"/>
</dbReference>
<sequence>MTSYGFQQSQIDHTLFYKYSKDGKVEILIVYVDEIILTDDDIDELERLKKRLAKDFEIKDLGLLGCKVAETPIEPNLKLHTAKPKDVKNIEQYQRLVGRLIYLSPTRLDIAFAVSMVLANRLKKVVGKVILEAQIAFVEGRQILDASLIANEAIDSILKNNYCGILCKLDIEKTYDHVNWTFLLSVLHKMGFGEKWIRWMKRCIVLFNDTSVGFFQSFRGLRQGNPLSPYLFVVAMEALNCLIKRVVNKGLLKGCQVRGKGGEGAISGLKINLEKSELIPVGEVNDIEELALEMGCKEGGLPSSYLGL</sequence>
<dbReference type="InterPro" id="IPR052343">
    <property type="entry name" value="Retrotransposon-Effector_Assoc"/>
</dbReference>
<accession>A0A438IZT2</accession>
<evidence type="ECO:0000313" key="4">
    <source>
        <dbReference type="Proteomes" id="UP000288805"/>
    </source>
</evidence>
<feature type="domain" description="Reverse transcriptase Ty1/copia-type" evidence="2">
    <location>
        <begin position="3"/>
        <end position="64"/>
    </location>
</feature>
<dbReference type="InterPro" id="IPR000477">
    <property type="entry name" value="RT_dom"/>
</dbReference>
<name>A0A438IZT2_VITVI</name>
<comment type="caution">
    <text evidence="3">The sequence shown here is derived from an EMBL/GenBank/DDBJ whole genome shotgun (WGS) entry which is preliminary data.</text>
</comment>
<organism evidence="3 4">
    <name type="scientific">Vitis vinifera</name>
    <name type="common">Grape</name>
    <dbReference type="NCBI Taxonomy" id="29760"/>
    <lineage>
        <taxon>Eukaryota</taxon>
        <taxon>Viridiplantae</taxon>
        <taxon>Streptophyta</taxon>
        <taxon>Embryophyta</taxon>
        <taxon>Tracheophyta</taxon>
        <taxon>Spermatophyta</taxon>
        <taxon>Magnoliopsida</taxon>
        <taxon>eudicotyledons</taxon>
        <taxon>Gunneridae</taxon>
        <taxon>Pentapetalae</taxon>
        <taxon>rosids</taxon>
        <taxon>Vitales</taxon>
        <taxon>Vitaceae</taxon>
        <taxon>Viteae</taxon>
        <taxon>Vitis</taxon>
    </lineage>
</organism>
<evidence type="ECO:0000259" key="1">
    <source>
        <dbReference type="Pfam" id="PF00078"/>
    </source>
</evidence>
<evidence type="ECO:0000313" key="3">
    <source>
        <dbReference type="EMBL" id="RVX02203.1"/>
    </source>
</evidence>
<dbReference type="InterPro" id="IPR013103">
    <property type="entry name" value="RVT_2"/>
</dbReference>
<proteinExistence type="predicted"/>
<dbReference type="PANTHER" id="PTHR46890">
    <property type="entry name" value="NON-LTR RETROLELEMENT REVERSE TRANSCRIPTASE-LIKE PROTEIN-RELATED"/>
    <property type="match status" value="1"/>
</dbReference>
<dbReference type="Proteomes" id="UP000288805">
    <property type="component" value="Unassembled WGS sequence"/>
</dbReference>
<dbReference type="EMBL" id="QGNW01000072">
    <property type="protein sequence ID" value="RVX02203.1"/>
    <property type="molecule type" value="Genomic_DNA"/>
</dbReference>
<evidence type="ECO:0008006" key="5">
    <source>
        <dbReference type="Google" id="ProtNLM"/>
    </source>
</evidence>
<reference evidence="3 4" key="1">
    <citation type="journal article" date="2018" name="PLoS Genet.">
        <title>Population sequencing reveals clonal diversity and ancestral inbreeding in the grapevine cultivar Chardonnay.</title>
        <authorList>
            <person name="Roach M.J."/>
            <person name="Johnson D.L."/>
            <person name="Bohlmann J."/>
            <person name="van Vuuren H.J."/>
            <person name="Jones S.J."/>
            <person name="Pretorius I.S."/>
            <person name="Schmidt S.A."/>
            <person name="Borneman A.R."/>
        </authorList>
    </citation>
    <scope>NUCLEOTIDE SEQUENCE [LARGE SCALE GENOMIC DNA]</scope>
    <source>
        <strain evidence="4">cv. Chardonnay</strain>
        <tissue evidence="3">Leaf</tissue>
    </source>
</reference>